<sequence>MPPAKGLDPFESLLQFWWLCSKCDAQPVLHT</sequence>
<evidence type="ECO:0000313" key="1">
    <source>
        <dbReference type="EMBL" id="JAD31565.1"/>
    </source>
</evidence>
<proteinExistence type="predicted"/>
<dbReference type="AlphaFoldDB" id="A0A0A8Z465"/>
<name>A0A0A8Z465_ARUDO</name>
<organism evidence="1">
    <name type="scientific">Arundo donax</name>
    <name type="common">Giant reed</name>
    <name type="synonym">Donax arundinaceus</name>
    <dbReference type="NCBI Taxonomy" id="35708"/>
    <lineage>
        <taxon>Eukaryota</taxon>
        <taxon>Viridiplantae</taxon>
        <taxon>Streptophyta</taxon>
        <taxon>Embryophyta</taxon>
        <taxon>Tracheophyta</taxon>
        <taxon>Spermatophyta</taxon>
        <taxon>Magnoliopsida</taxon>
        <taxon>Liliopsida</taxon>
        <taxon>Poales</taxon>
        <taxon>Poaceae</taxon>
        <taxon>PACMAD clade</taxon>
        <taxon>Arundinoideae</taxon>
        <taxon>Arundineae</taxon>
        <taxon>Arundo</taxon>
    </lineage>
</organism>
<protein>
    <submittedName>
        <fullName evidence="1">AMT6</fullName>
    </submittedName>
</protein>
<reference evidence="1" key="1">
    <citation type="submission" date="2014-09" db="EMBL/GenBank/DDBJ databases">
        <authorList>
            <person name="Magalhaes I.L.F."/>
            <person name="Oliveira U."/>
            <person name="Santos F.R."/>
            <person name="Vidigal T.H.D.A."/>
            <person name="Brescovit A.D."/>
            <person name="Santos A.J."/>
        </authorList>
    </citation>
    <scope>NUCLEOTIDE SEQUENCE</scope>
    <source>
        <tissue evidence="1">Shoot tissue taken approximately 20 cm above the soil surface</tissue>
    </source>
</reference>
<reference evidence="1" key="2">
    <citation type="journal article" date="2015" name="Data Brief">
        <title>Shoot transcriptome of the giant reed, Arundo donax.</title>
        <authorList>
            <person name="Barrero R.A."/>
            <person name="Guerrero F.D."/>
            <person name="Moolhuijzen P."/>
            <person name="Goolsby J.A."/>
            <person name="Tidwell J."/>
            <person name="Bellgard S.E."/>
            <person name="Bellgard M.I."/>
        </authorList>
    </citation>
    <scope>NUCLEOTIDE SEQUENCE</scope>
    <source>
        <tissue evidence="1">Shoot tissue taken approximately 20 cm above the soil surface</tissue>
    </source>
</reference>
<accession>A0A0A8Z465</accession>
<dbReference type="EMBL" id="GBRH01266330">
    <property type="protein sequence ID" value="JAD31565.1"/>
    <property type="molecule type" value="Transcribed_RNA"/>
</dbReference>